<dbReference type="InterPro" id="IPR007698">
    <property type="entry name" value="AlaDH/PNT_NAD(H)-bd"/>
</dbReference>
<feature type="binding site" evidence="12">
    <location>
        <position position="198"/>
    </location>
    <ligand>
        <name>NAD(+)</name>
        <dbReference type="ChEBI" id="CHEBI:57540"/>
    </ligand>
</feature>
<dbReference type="GO" id="GO:0046872">
    <property type="term" value="F:metal ion binding"/>
    <property type="evidence" value="ECO:0007669"/>
    <property type="project" value="UniProtKB-KW"/>
</dbReference>
<feature type="domain" description="Alanine dehydrogenase/pyridine nucleotide transhydrogenase NAD(H)-binding" evidence="14">
    <location>
        <begin position="149"/>
        <end position="297"/>
    </location>
</feature>
<gene>
    <name evidence="16" type="primary">ald</name>
    <name evidence="16" type="ORF">H8E23_12770</name>
</gene>
<keyword evidence="13" id="KW-0479">Metal-binding</keyword>
<evidence type="ECO:0000256" key="9">
    <source>
        <dbReference type="PIRNR" id="PIRNR000183"/>
    </source>
</evidence>
<keyword evidence="5 9" id="KW-0560">Oxidoreductase</keyword>
<feature type="binding site" evidence="12">
    <location>
        <position position="220"/>
    </location>
    <ligand>
        <name>NAD(+)</name>
        <dbReference type="ChEBI" id="CHEBI:57540"/>
    </ligand>
</feature>
<evidence type="ECO:0000256" key="1">
    <source>
        <dbReference type="ARBA" id="ARBA00005689"/>
    </source>
</evidence>
<accession>A0A8J6TN23</accession>
<evidence type="ECO:0000256" key="10">
    <source>
        <dbReference type="PIRSR" id="PIRSR000183-1"/>
    </source>
</evidence>
<feature type="binding site" evidence="12">
    <location>
        <begin position="239"/>
        <end position="240"/>
    </location>
    <ligand>
        <name>NAD(+)</name>
        <dbReference type="ChEBI" id="CHEBI:57540"/>
    </ligand>
</feature>
<evidence type="ECO:0000256" key="12">
    <source>
        <dbReference type="PIRSR" id="PIRSR000183-3"/>
    </source>
</evidence>
<feature type="binding site" evidence="13">
    <location>
        <position position="323"/>
    </location>
    <ligand>
        <name>Mg(2+)</name>
        <dbReference type="ChEBI" id="CHEBI:18420"/>
    </ligand>
</feature>
<name>A0A8J6TN23_9BACT</name>
<protein>
    <recommendedName>
        <fullName evidence="3 9">Alanine dehydrogenase</fullName>
        <ecNumber evidence="3 9">1.4.1.1</ecNumber>
    </recommendedName>
</protein>
<dbReference type="Gene3D" id="3.40.50.720">
    <property type="entry name" value="NAD(P)-binding Rossmann-like Domain"/>
    <property type="match status" value="2"/>
</dbReference>
<dbReference type="EC" id="1.4.1.1" evidence="3 9"/>
<dbReference type="GO" id="GO:0000286">
    <property type="term" value="F:alanine dehydrogenase activity"/>
    <property type="evidence" value="ECO:0007669"/>
    <property type="project" value="UniProtKB-UniRule"/>
</dbReference>
<evidence type="ECO:0000256" key="5">
    <source>
        <dbReference type="ARBA" id="ARBA00023002"/>
    </source>
</evidence>
<dbReference type="NCBIfam" id="TIGR00518">
    <property type="entry name" value="alaDH"/>
    <property type="match status" value="1"/>
</dbReference>
<dbReference type="EMBL" id="JACNJH010000177">
    <property type="protein sequence ID" value="MBC8362258.1"/>
    <property type="molecule type" value="Genomic_DNA"/>
</dbReference>
<evidence type="ECO:0000259" key="14">
    <source>
        <dbReference type="SMART" id="SM01002"/>
    </source>
</evidence>
<comment type="similarity">
    <text evidence="1 9">Belongs to the AlaDH/PNT family.</text>
</comment>
<feature type="binding site" evidence="12">
    <location>
        <begin position="267"/>
        <end position="270"/>
    </location>
    <ligand>
        <name>NAD(+)</name>
        <dbReference type="ChEBI" id="CHEBI:57540"/>
    </ligand>
</feature>
<evidence type="ECO:0000313" key="17">
    <source>
        <dbReference type="Proteomes" id="UP000603434"/>
    </source>
</evidence>
<dbReference type="PANTHER" id="PTHR42795">
    <property type="entry name" value="ALANINE DEHYDROGENASE"/>
    <property type="match status" value="1"/>
</dbReference>
<evidence type="ECO:0000256" key="3">
    <source>
        <dbReference type="ARBA" id="ARBA00012897"/>
    </source>
</evidence>
<feature type="domain" description="Alanine dehydrogenase/pyridine nucleotide transhydrogenase N-terminal" evidence="15">
    <location>
        <begin position="4"/>
        <end position="137"/>
    </location>
</feature>
<evidence type="ECO:0000256" key="11">
    <source>
        <dbReference type="PIRSR" id="PIRSR000183-2"/>
    </source>
</evidence>
<dbReference type="AlphaFoldDB" id="A0A8J6TN23"/>
<feature type="binding site" evidence="11">
    <location>
        <position position="75"/>
    </location>
    <ligand>
        <name>substrate</name>
    </ligand>
</feature>
<comment type="caution">
    <text evidence="16">The sequence shown here is derived from an EMBL/GenBank/DDBJ whole genome shotgun (WGS) entry which is preliminary data.</text>
</comment>
<dbReference type="Proteomes" id="UP000603434">
    <property type="component" value="Unassembled WGS sequence"/>
</dbReference>
<feature type="binding site" evidence="12">
    <location>
        <begin position="298"/>
        <end position="301"/>
    </location>
    <ligand>
        <name>NAD(+)</name>
        <dbReference type="ChEBI" id="CHEBI:57540"/>
    </ligand>
</feature>
<dbReference type="InterPro" id="IPR008141">
    <property type="entry name" value="Ala_DH"/>
</dbReference>
<dbReference type="GO" id="GO:0005886">
    <property type="term" value="C:plasma membrane"/>
    <property type="evidence" value="ECO:0007669"/>
    <property type="project" value="TreeGrafter"/>
</dbReference>
<evidence type="ECO:0000256" key="13">
    <source>
        <dbReference type="PIRSR" id="PIRSR000183-4"/>
    </source>
</evidence>
<evidence type="ECO:0000259" key="15">
    <source>
        <dbReference type="SMART" id="SM01003"/>
    </source>
</evidence>
<evidence type="ECO:0000256" key="4">
    <source>
        <dbReference type="ARBA" id="ARBA00022741"/>
    </source>
</evidence>
<dbReference type="InterPro" id="IPR008143">
    <property type="entry name" value="Ala_DH/PNT_CS2"/>
</dbReference>
<sequence length="372" mass="39962">MIVGILKEIKTEEHRVCMIPAGVEVMKHHGHTVLVEKSAGMDSGFKDSDYVSAGAEIIKTPAEIYNRAGMIMHVKEPLPPEYDLIRKGQIIFTFLHLAASEELTRVLIKRRSVNIAHETIQKSDGSLPLLTPMSEVAGRMAIQQGAKYLEIAHGGEGVLLGGVPGVNSGTVVIIGGGVVGTQAAKTACGLGARVYVLDTNLERLRYLSDIMPRNCFPLMSTPATIRELIQKADVIVGAVLIPGAKAPRLITRAMLKSMKKGAVIVDVAIDQGGCFETSRPTTHNDPIYTVDGIIHYCVANMPGGVAKTSTLALTNATLPYAVEIADKGWKRAFKENPEIKLGANVVNGKVTYKGVADAFGLKYVPIDSLLER</sequence>
<evidence type="ECO:0000256" key="7">
    <source>
        <dbReference type="ARBA" id="ARBA00050811"/>
    </source>
</evidence>
<dbReference type="CDD" id="cd05305">
    <property type="entry name" value="L-AlaDH"/>
    <property type="match status" value="1"/>
</dbReference>
<feature type="binding site" evidence="12">
    <location>
        <position position="134"/>
    </location>
    <ligand>
        <name>NAD(+)</name>
        <dbReference type="ChEBI" id="CHEBI:57540"/>
    </ligand>
</feature>
<dbReference type="SMART" id="SM01003">
    <property type="entry name" value="AlaDh_PNT_N"/>
    <property type="match status" value="1"/>
</dbReference>
<dbReference type="GO" id="GO:0000166">
    <property type="term" value="F:nucleotide binding"/>
    <property type="evidence" value="ECO:0007669"/>
    <property type="project" value="UniProtKB-KW"/>
</dbReference>
<dbReference type="GO" id="GO:0042853">
    <property type="term" value="P:L-alanine catabolic process"/>
    <property type="evidence" value="ECO:0007669"/>
    <property type="project" value="InterPro"/>
</dbReference>
<evidence type="ECO:0000256" key="8">
    <source>
        <dbReference type="ARBA" id="ARBA00060602"/>
    </source>
</evidence>
<dbReference type="InterPro" id="IPR007886">
    <property type="entry name" value="AlaDH/PNT_N"/>
</dbReference>
<feature type="binding site" evidence="12">
    <location>
        <position position="279"/>
    </location>
    <ligand>
        <name>NAD(+)</name>
        <dbReference type="ChEBI" id="CHEBI:57540"/>
    </ligand>
</feature>
<evidence type="ECO:0000313" key="16">
    <source>
        <dbReference type="EMBL" id="MBC8362258.1"/>
    </source>
</evidence>
<comment type="pathway">
    <text evidence="8">Organosulfur degradation; alkanesulfonate degradation.</text>
</comment>
<feature type="binding site" evidence="11">
    <location>
        <position position="15"/>
    </location>
    <ligand>
        <name>substrate</name>
    </ligand>
</feature>
<comment type="subunit">
    <text evidence="2">Homohexamer.</text>
</comment>
<dbReference type="SMART" id="SM01002">
    <property type="entry name" value="AlaDh_PNT_C"/>
    <property type="match status" value="1"/>
</dbReference>
<dbReference type="PIRSF" id="PIRSF000183">
    <property type="entry name" value="Alanine_dh"/>
    <property type="match status" value="1"/>
</dbReference>
<dbReference type="SUPFAM" id="SSF51735">
    <property type="entry name" value="NAD(P)-binding Rossmann-fold domains"/>
    <property type="match status" value="1"/>
</dbReference>
<reference evidence="16 17" key="1">
    <citation type="submission" date="2020-08" db="EMBL/GenBank/DDBJ databases">
        <title>Bridging the membrane lipid divide: bacteria of the FCB group superphylum have the potential to synthesize archaeal ether lipids.</title>
        <authorList>
            <person name="Villanueva L."/>
            <person name="Von Meijenfeldt F.A.B."/>
            <person name="Westbye A.B."/>
            <person name="Yadav S."/>
            <person name="Hopmans E.C."/>
            <person name="Dutilh B.E."/>
            <person name="Sinninghe Damste J.S."/>
        </authorList>
    </citation>
    <scope>NUCLEOTIDE SEQUENCE [LARGE SCALE GENOMIC DNA]</scope>
    <source>
        <strain evidence="16">NIOZ-UU30</strain>
    </source>
</reference>
<dbReference type="PANTHER" id="PTHR42795:SF1">
    <property type="entry name" value="ALANINE DEHYDROGENASE"/>
    <property type="match status" value="1"/>
</dbReference>
<feature type="binding site" evidence="12">
    <location>
        <position position="203"/>
    </location>
    <ligand>
        <name>NAD(+)</name>
        <dbReference type="ChEBI" id="CHEBI:57540"/>
    </ligand>
</feature>
<keyword evidence="4 12" id="KW-0547">Nucleotide-binding</keyword>
<dbReference type="FunFam" id="3.40.50.720:FF:000049">
    <property type="entry name" value="Alanine dehydrogenase"/>
    <property type="match status" value="1"/>
</dbReference>
<dbReference type="InterPro" id="IPR036291">
    <property type="entry name" value="NAD(P)-bd_dom_sf"/>
</dbReference>
<dbReference type="Pfam" id="PF01262">
    <property type="entry name" value="AlaDh_PNT_C"/>
    <property type="match status" value="1"/>
</dbReference>
<dbReference type="SUPFAM" id="SSF52283">
    <property type="entry name" value="Formate/glycerate dehydrogenase catalytic domain-like"/>
    <property type="match status" value="1"/>
</dbReference>
<evidence type="ECO:0000256" key="2">
    <source>
        <dbReference type="ARBA" id="ARBA00011643"/>
    </source>
</evidence>
<dbReference type="Pfam" id="PF05222">
    <property type="entry name" value="AlaDh_PNT_N"/>
    <property type="match status" value="1"/>
</dbReference>
<feature type="active site" description="Proton donor/acceptor" evidence="10">
    <location>
        <position position="270"/>
    </location>
</feature>
<comment type="catalytic activity">
    <reaction evidence="7">
        <text>L-alanine + NAD(+) + H2O = pyruvate + NH4(+) + NADH + H(+)</text>
        <dbReference type="Rhea" id="RHEA:18405"/>
        <dbReference type="ChEBI" id="CHEBI:15361"/>
        <dbReference type="ChEBI" id="CHEBI:15377"/>
        <dbReference type="ChEBI" id="CHEBI:15378"/>
        <dbReference type="ChEBI" id="CHEBI:28938"/>
        <dbReference type="ChEBI" id="CHEBI:57540"/>
        <dbReference type="ChEBI" id="CHEBI:57945"/>
        <dbReference type="ChEBI" id="CHEBI:57972"/>
        <dbReference type="EC" id="1.4.1.1"/>
    </reaction>
    <physiologicalReaction direction="left-to-right" evidence="7">
        <dbReference type="Rhea" id="RHEA:18406"/>
    </physiologicalReaction>
</comment>
<comment type="cofactor">
    <cofactor evidence="13">
        <name>Mg(2+)</name>
        <dbReference type="ChEBI" id="CHEBI:18420"/>
    </cofactor>
    <text evidence="13">Binds 1 Mg(2+) ion per subunit.</text>
</comment>
<dbReference type="PROSITE" id="PS00837">
    <property type="entry name" value="ALADH_PNT_2"/>
    <property type="match status" value="1"/>
</dbReference>
<keyword evidence="13" id="KW-0460">Magnesium</keyword>
<evidence type="ECO:0000256" key="6">
    <source>
        <dbReference type="ARBA" id="ARBA00023027"/>
    </source>
</evidence>
<organism evidence="16 17">
    <name type="scientific">Candidatus Desulfatibia profunda</name>
    <dbReference type="NCBI Taxonomy" id="2841695"/>
    <lineage>
        <taxon>Bacteria</taxon>
        <taxon>Pseudomonadati</taxon>
        <taxon>Thermodesulfobacteriota</taxon>
        <taxon>Desulfobacteria</taxon>
        <taxon>Desulfobacterales</taxon>
        <taxon>Desulfobacterales incertae sedis</taxon>
        <taxon>Candidatus Desulfatibia</taxon>
    </lineage>
</organism>
<feature type="active site" description="Proton donor/acceptor" evidence="10">
    <location>
        <position position="96"/>
    </location>
</feature>
<keyword evidence="6 9" id="KW-0520">NAD</keyword>
<proteinExistence type="inferred from homology"/>